<accession>A0A8H5FRL0</accession>
<feature type="compositionally biased region" description="Acidic residues" evidence="1">
    <location>
        <begin position="606"/>
        <end position="615"/>
    </location>
</feature>
<proteinExistence type="predicted"/>
<gene>
    <name evidence="2" type="ORF">D9756_010030</name>
</gene>
<comment type="caution">
    <text evidence="2">The sequence shown here is derived from an EMBL/GenBank/DDBJ whole genome shotgun (WGS) entry which is preliminary data.</text>
</comment>
<protein>
    <recommendedName>
        <fullName evidence="4">F-box domain-containing protein</fullName>
    </recommendedName>
</protein>
<keyword evidence="3" id="KW-1185">Reference proteome</keyword>
<sequence>MSHKKCGAGSGWCDGDRLRDWALPYFISSPSTQQVSRSYLTQSILNMHTCLQIPELTSMICHEIRMASGGLHKAENRDALLALACTSRSWSSAALDCLWYEIRGMEPLIRCMPQDLWKSDGGRLIFRRPLTDSDLRILHKYTPRIRVFSNISFGRPFADVSVYQTLTVAFVHGGALLPNLEMMDWAFHLCDNDASLPFIRFLLGNRLRSLKLGVNASHPEHLSLLSTLPTISPHISNFEISLLHYSNPPDQYYGLSETLPRWHGITSIIARGIMFEDLFCMASIPNLTSLDIMIAETLWRPRGTVFRGPAHLFHAFSNLQSPFPALKELMISSGLGQPLSNITRLIKIFRGAQLLEFRVDVTVDSSDTTELLPEFSQEIGRHFDKKTLRAFSFSNGVTGGGGFNPTSTIPFSHFTSLLEFSSLDSVVLLFWPPVVITEQEAVRIATSWPNLRILRFLNLSFHSTVIPSPKSPLCALLPLAKGCLNIRILEIFFDASDPSERSLLLEHREKFRGIQNCSLEELRVGVAPISGKEFIAFFLSEVFPCTRIDGLSNMLSTPGRRWRYVGQVLMPLIREARRGYEWSGSQGVSNGGRVSNDGLQGRPFDFESDSDSDSE</sequence>
<dbReference type="SUPFAM" id="SSF52047">
    <property type="entry name" value="RNI-like"/>
    <property type="match status" value="1"/>
</dbReference>
<evidence type="ECO:0000256" key="1">
    <source>
        <dbReference type="SAM" id="MobiDB-lite"/>
    </source>
</evidence>
<organism evidence="2 3">
    <name type="scientific">Leucocoprinus leucothites</name>
    <dbReference type="NCBI Taxonomy" id="201217"/>
    <lineage>
        <taxon>Eukaryota</taxon>
        <taxon>Fungi</taxon>
        <taxon>Dikarya</taxon>
        <taxon>Basidiomycota</taxon>
        <taxon>Agaricomycotina</taxon>
        <taxon>Agaricomycetes</taxon>
        <taxon>Agaricomycetidae</taxon>
        <taxon>Agaricales</taxon>
        <taxon>Agaricineae</taxon>
        <taxon>Agaricaceae</taxon>
        <taxon>Leucocoprinus</taxon>
    </lineage>
</organism>
<name>A0A8H5FRL0_9AGAR</name>
<feature type="region of interest" description="Disordered" evidence="1">
    <location>
        <begin position="584"/>
        <end position="615"/>
    </location>
</feature>
<dbReference type="OrthoDB" id="3543113at2759"/>
<dbReference type="Proteomes" id="UP000559027">
    <property type="component" value="Unassembled WGS sequence"/>
</dbReference>
<evidence type="ECO:0000313" key="2">
    <source>
        <dbReference type="EMBL" id="KAF5346541.1"/>
    </source>
</evidence>
<reference evidence="2 3" key="1">
    <citation type="journal article" date="2020" name="ISME J.">
        <title>Uncovering the hidden diversity of litter-decomposition mechanisms in mushroom-forming fungi.</title>
        <authorList>
            <person name="Floudas D."/>
            <person name="Bentzer J."/>
            <person name="Ahren D."/>
            <person name="Johansson T."/>
            <person name="Persson P."/>
            <person name="Tunlid A."/>
        </authorList>
    </citation>
    <scope>NUCLEOTIDE SEQUENCE [LARGE SCALE GENOMIC DNA]</scope>
    <source>
        <strain evidence="2 3">CBS 146.42</strain>
    </source>
</reference>
<evidence type="ECO:0000313" key="3">
    <source>
        <dbReference type="Proteomes" id="UP000559027"/>
    </source>
</evidence>
<dbReference type="AlphaFoldDB" id="A0A8H5FRL0"/>
<dbReference type="EMBL" id="JAACJO010000031">
    <property type="protein sequence ID" value="KAF5346541.1"/>
    <property type="molecule type" value="Genomic_DNA"/>
</dbReference>
<evidence type="ECO:0008006" key="4">
    <source>
        <dbReference type="Google" id="ProtNLM"/>
    </source>
</evidence>